<comment type="similarity">
    <text evidence="1">Belongs to the AfsR/DnrI/RedD regulatory family.</text>
</comment>
<comment type="caution">
    <text evidence="8">The sequence shown here is derived from an EMBL/GenBank/DDBJ whole genome shotgun (WGS) entry which is preliminary data.</text>
</comment>
<dbReference type="InterPro" id="IPR011990">
    <property type="entry name" value="TPR-like_helical_dom_sf"/>
</dbReference>
<dbReference type="PANTHER" id="PTHR35807">
    <property type="entry name" value="TRANSCRIPTIONAL REGULATOR REDD-RELATED"/>
    <property type="match status" value="1"/>
</dbReference>
<reference evidence="8 9" key="1">
    <citation type="submission" date="2024-09" db="EMBL/GenBank/DDBJ databases">
        <authorList>
            <person name="Sun Q."/>
            <person name="Mori K."/>
        </authorList>
    </citation>
    <scope>NUCLEOTIDE SEQUENCE [LARGE SCALE GENOMIC DNA]</scope>
    <source>
        <strain evidence="8 9">JCM 3307</strain>
    </source>
</reference>
<dbReference type="Gene3D" id="3.40.50.300">
    <property type="entry name" value="P-loop containing nucleotide triphosphate hydrolases"/>
    <property type="match status" value="1"/>
</dbReference>
<dbReference type="PANTHER" id="PTHR35807:SF1">
    <property type="entry name" value="TRANSCRIPTIONAL REGULATOR REDD"/>
    <property type="match status" value="1"/>
</dbReference>
<dbReference type="SUPFAM" id="SSF48452">
    <property type="entry name" value="TPR-like"/>
    <property type="match status" value="4"/>
</dbReference>
<dbReference type="SMART" id="SM00862">
    <property type="entry name" value="Trans_reg_C"/>
    <property type="match status" value="1"/>
</dbReference>
<keyword evidence="5" id="KW-0802">TPR repeat</keyword>
<dbReference type="Gene3D" id="1.25.40.10">
    <property type="entry name" value="Tetratricopeptide repeat domain"/>
    <property type="match status" value="3"/>
</dbReference>
<dbReference type="Pfam" id="PF13424">
    <property type="entry name" value="TPR_12"/>
    <property type="match status" value="1"/>
</dbReference>
<sequence length="1083" mass="115998">MQFRLLGAVEADIAGRPIKLGWRQERCLLALLLLENGHPIHNERLAELIWEGEPPPDPRAALQVVVARLRGHLNAADAAGHGVRLVTKGDSYALEAAPEQVDLARFKMLVARARTTEHPDRAAAFLRTALRLWRGPALADVAGPWLRRRVADPLDELRLAATEELMDVELAAGRHHERIAELTQLVAEHPLRERLRGQLMTALHREGRRVAALDSYDQLRRTLRDSFGLEPGAQLRELHARILRADTHPPAAVAAAAARAPVAPVAVPQPPMMTAARPPTPAELPADVAGFVGRTEELSRLDAMLPRSADGAGPVVVTAIAGTAGVGKTALAVHWAHRVAARFPDGQLYVNLHGYATCDRPVPAIEALGGLLRSLGVREDRVPDDLGSASALYRSMLAGRRVLLFLDNARSVEQVRPLLPAGQGCLVVITSRDRLTGLVAHDGARRITLDILPQAQARALLRDMLGADRIAAEPEATDELAAACAFLPLALRISAADLINHPLRSIAVHVAQMRGADPLAALTVDGERAVHNALELSYRTVTAEAQRLFRLLGLVPGDDFTAAAAAALAGVTGAEAAALLDRLAAAHLVVEAAPERFTFHDLLRSYARTRTGADDPAPERAAAARRLYDWYFATLDAAAGQLYPQLVRLPCTGVAAVAPFCGTAQALAWLEAERRNLVQLVRHAAADYYPEMAWRLADGMRGFLSQSGRLFDWFAVCRAGLATAEAGGDVNGQAAMLIGLASANQWVCRHDETVAALLGAIRLAEAGGWLEGTACARNNLGIVYDDLGRPDEALEQHNRATALAREHGSTRLLVPFLDSLGHHHYVSGQLTAAKECFDECLRMAETLQPSTRTTAYLLESLAGTYRALGRLRDAADTADRALTLCRDVGNRLQETTILSLLAMIHAELGERECALDLAAQAVATARCLEGSYGTARALIALAMASRAVGLPQRAAELYAEAGTLLSEVGTAYHRAAASIGLAVALRDLGRLDAALQHANDALALTEQGRFRVLQAHAHATIAEIHLSRGDPVEARAAARRAAAAHRPTHSTAVEARIRALEEHISDGSPHAGRAPSAPHPPAP</sequence>
<dbReference type="InterPro" id="IPR016032">
    <property type="entry name" value="Sig_transdc_resp-reg_C-effctor"/>
</dbReference>
<dbReference type="InterPro" id="IPR051677">
    <property type="entry name" value="AfsR-DnrI-RedD_regulator"/>
</dbReference>
<dbReference type="Gene3D" id="1.10.10.10">
    <property type="entry name" value="Winged helix-like DNA-binding domain superfamily/Winged helix DNA-binding domain"/>
    <property type="match status" value="1"/>
</dbReference>
<proteinExistence type="inferred from homology"/>
<dbReference type="InterPro" id="IPR036388">
    <property type="entry name" value="WH-like_DNA-bd_sf"/>
</dbReference>
<accession>A0ABV5M3V1</accession>
<organism evidence="8 9">
    <name type="scientific">Dactylosporangium vinaceum</name>
    <dbReference type="NCBI Taxonomy" id="53362"/>
    <lineage>
        <taxon>Bacteria</taxon>
        <taxon>Bacillati</taxon>
        <taxon>Actinomycetota</taxon>
        <taxon>Actinomycetes</taxon>
        <taxon>Micromonosporales</taxon>
        <taxon>Micromonosporaceae</taxon>
        <taxon>Dactylosporangium</taxon>
    </lineage>
</organism>
<dbReference type="SMART" id="SM01043">
    <property type="entry name" value="BTAD"/>
    <property type="match status" value="1"/>
</dbReference>
<dbReference type="SMART" id="SM00028">
    <property type="entry name" value="TPR"/>
    <property type="match status" value="6"/>
</dbReference>
<keyword evidence="4" id="KW-0804">Transcription</keyword>
<protein>
    <submittedName>
        <fullName evidence="8">BTAD domain-containing putative transcriptional regulator</fullName>
    </submittedName>
</protein>
<feature type="DNA-binding region" description="OmpR/PhoB-type" evidence="6">
    <location>
        <begin position="1"/>
        <end position="96"/>
    </location>
</feature>
<evidence type="ECO:0000313" key="9">
    <source>
        <dbReference type="Proteomes" id="UP001589608"/>
    </source>
</evidence>
<dbReference type="SUPFAM" id="SSF52540">
    <property type="entry name" value="P-loop containing nucleoside triphosphate hydrolases"/>
    <property type="match status" value="1"/>
</dbReference>
<dbReference type="RefSeq" id="WP_223093662.1">
    <property type="nucleotide sequence ID" value="NZ_CP061913.1"/>
</dbReference>
<evidence type="ECO:0000256" key="2">
    <source>
        <dbReference type="ARBA" id="ARBA00023015"/>
    </source>
</evidence>
<dbReference type="Pfam" id="PF03704">
    <property type="entry name" value="BTAD"/>
    <property type="match status" value="1"/>
</dbReference>
<feature type="domain" description="OmpR/PhoB-type" evidence="7">
    <location>
        <begin position="1"/>
        <end position="96"/>
    </location>
</feature>
<dbReference type="PROSITE" id="PS51755">
    <property type="entry name" value="OMPR_PHOB"/>
    <property type="match status" value="1"/>
</dbReference>
<dbReference type="InterPro" id="IPR001867">
    <property type="entry name" value="OmpR/PhoB-type_DNA-bd"/>
</dbReference>
<gene>
    <name evidence="8" type="ORF">ACFFTR_10585</name>
</gene>
<keyword evidence="2" id="KW-0805">Transcription regulation</keyword>
<evidence type="ECO:0000313" key="8">
    <source>
        <dbReference type="EMBL" id="MFB9443529.1"/>
    </source>
</evidence>
<dbReference type="InterPro" id="IPR027417">
    <property type="entry name" value="P-loop_NTPase"/>
</dbReference>
<dbReference type="CDD" id="cd15831">
    <property type="entry name" value="BTAD"/>
    <property type="match status" value="1"/>
</dbReference>
<evidence type="ECO:0000259" key="7">
    <source>
        <dbReference type="PROSITE" id="PS51755"/>
    </source>
</evidence>
<dbReference type="PRINTS" id="PR00364">
    <property type="entry name" value="DISEASERSIST"/>
</dbReference>
<evidence type="ECO:0000256" key="1">
    <source>
        <dbReference type="ARBA" id="ARBA00005820"/>
    </source>
</evidence>
<name>A0ABV5M3V1_9ACTN</name>
<dbReference type="Proteomes" id="UP001589608">
    <property type="component" value="Unassembled WGS sequence"/>
</dbReference>
<keyword evidence="9" id="KW-1185">Reference proteome</keyword>
<dbReference type="PROSITE" id="PS50005">
    <property type="entry name" value="TPR"/>
    <property type="match status" value="1"/>
</dbReference>
<evidence type="ECO:0000256" key="6">
    <source>
        <dbReference type="PROSITE-ProRule" id="PRU01091"/>
    </source>
</evidence>
<keyword evidence="3 6" id="KW-0238">DNA-binding</keyword>
<evidence type="ECO:0000256" key="4">
    <source>
        <dbReference type="ARBA" id="ARBA00023163"/>
    </source>
</evidence>
<feature type="repeat" description="TPR" evidence="5">
    <location>
        <begin position="774"/>
        <end position="807"/>
    </location>
</feature>
<dbReference type="EMBL" id="JBHMCA010000022">
    <property type="protein sequence ID" value="MFB9443529.1"/>
    <property type="molecule type" value="Genomic_DNA"/>
</dbReference>
<dbReference type="InterPro" id="IPR019734">
    <property type="entry name" value="TPR_rpt"/>
</dbReference>
<dbReference type="SUPFAM" id="SSF46894">
    <property type="entry name" value="C-terminal effector domain of the bipartite response regulators"/>
    <property type="match status" value="1"/>
</dbReference>
<evidence type="ECO:0000256" key="5">
    <source>
        <dbReference type="PROSITE-ProRule" id="PRU00339"/>
    </source>
</evidence>
<evidence type="ECO:0000256" key="3">
    <source>
        <dbReference type="ARBA" id="ARBA00023125"/>
    </source>
</evidence>
<dbReference type="InterPro" id="IPR005158">
    <property type="entry name" value="BTAD"/>
</dbReference>